<evidence type="ECO:0000259" key="1">
    <source>
        <dbReference type="Pfam" id="PF12499"/>
    </source>
</evidence>
<dbReference type="InterPro" id="IPR024616">
    <property type="entry name" value="Pherophorin"/>
</dbReference>
<accession>A0A2J8A510</accession>
<dbReference type="OrthoDB" id="10410775at2759"/>
<evidence type="ECO:0000313" key="3">
    <source>
        <dbReference type="Proteomes" id="UP000236333"/>
    </source>
</evidence>
<dbReference type="AlphaFoldDB" id="A0A2J8A510"/>
<keyword evidence="3" id="KW-1185">Reference proteome</keyword>
<comment type="caution">
    <text evidence="2">The sequence shown here is derived from an EMBL/GenBank/DDBJ whole genome shotgun (WGS) entry which is preliminary data.</text>
</comment>
<reference evidence="2 3" key="1">
    <citation type="journal article" date="2017" name="Mol. Biol. Evol.">
        <title>The 4-celled Tetrabaena socialis nuclear genome reveals the essential components for genetic control of cell number at the origin of multicellularity in the volvocine lineage.</title>
        <authorList>
            <person name="Featherston J."/>
            <person name="Arakaki Y."/>
            <person name="Hanschen E.R."/>
            <person name="Ferris P.J."/>
            <person name="Michod R.E."/>
            <person name="Olson B.J.S.C."/>
            <person name="Nozaki H."/>
            <person name="Durand P.M."/>
        </authorList>
    </citation>
    <scope>NUCLEOTIDE SEQUENCE [LARGE SCALE GENOMIC DNA]</scope>
    <source>
        <strain evidence="2 3">NIES-571</strain>
    </source>
</reference>
<dbReference type="Proteomes" id="UP000236333">
    <property type="component" value="Unassembled WGS sequence"/>
</dbReference>
<dbReference type="EMBL" id="PGGS01000171">
    <property type="protein sequence ID" value="PNH07614.1"/>
    <property type="molecule type" value="Genomic_DNA"/>
</dbReference>
<name>A0A2J8A510_9CHLO</name>
<dbReference type="Pfam" id="PF12499">
    <property type="entry name" value="DUF3707"/>
    <property type="match status" value="1"/>
</dbReference>
<sequence length="147" mass="15777">MARPYRLALAEVTVSGGDNVYCWSFEALTCDATSGTQTLCCDMRLDKVEFLINGDCIQSIYNGNVNGKGISPSYTTYDRAGATYTTAKLRLNVALSDAPSSKLCFTLRRGICASLQDLCAGPDCLYTVAEDPGAGATCCPLESGKWW</sequence>
<evidence type="ECO:0000313" key="2">
    <source>
        <dbReference type="EMBL" id="PNH07614.1"/>
    </source>
</evidence>
<gene>
    <name evidence="2" type="ORF">TSOC_005912</name>
</gene>
<protein>
    <recommendedName>
        <fullName evidence="1">Pherophorin domain-containing protein</fullName>
    </recommendedName>
</protein>
<organism evidence="2 3">
    <name type="scientific">Tetrabaena socialis</name>
    <dbReference type="NCBI Taxonomy" id="47790"/>
    <lineage>
        <taxon>Eukaryota</taxon>
        <taxon>Viridiplantae</taxon>
        <taxon>Chlorophyta</taxon>
        <taxon>core chlorophytes</taxon>
        <taxon>Chlorophyceae</taxon>
        <taxon>CS clade</taxon>
        <taxon>Chlamydomonadales</taxon>
        <taxon>Tetrabaenaceae</taxon>
        <taxon>Tetrabaena</taxon>
    </lineage>
</organism>
<feature type="domain" description="Pherophorin" evidence="1">
    <location>
        <begin position="3"/>
        <end position="140"/>
    </location>
</feature>
<proteinExistence type="predicted"/>